<dbReference type="PANTHER" id="PTHR12864">
    <property type="entry name" value="RAN BINDING PROTEIN 9-RELATED"/>
    <property type="match status" value="1"/>
</dbReference>
<dbReference type="InterPro" id="IPR006595">
    <property type="entry name" value="CTLH_C"/>
</dbReference>
<accession>A0A3M6V5M2</accession>
<dbReference type="Pfam" id="PF10607">
    <property type="entry name" value="CTLH"/>
    <property type="match status" value="1"/>
</dbReference>
<proteinExistence type="predicted"/>
<dbReference type="PROSITE" id="PS50897">
    <property type="entry name" value="CTLH"/>
    <property type="match status" value="1"/>
</dbReference>
<protein>
    <recommendedName>
        <fullName evidence="1">CTLH domain-containing protein</fullName>
    </recommendedName>
</protein>
<feature type="domain" description="CTLH" evidence="1">
    <location>
        <begin position="63"/>
        <end position="120"/>
    </location>
</feature>
<dbReference type="SMART" id="SM00667">
    <property type="entry name" value="LisH"/>
    <property type="match status" value="1"/>
</dbReference>
<dbReference type="AlphaFoldDB" id="A0A3M6V5M2"/>
<dbReference type="SMART" id="SM00668">
    <property type="entry name" value="CTLH"/>
    <property type="match status" value="1"/>
</dbReference>
<dbReference type="OrthoDB" id="2415936at2759"/>
<keyword evidence="3" id="KW-1185">Reference proteome</keyword>
<organism evidence="2 3">
    <name type="scientific">Pocillopora damicornis</name>
    <name type="common">Cauliflower coral</name>
    <name type="synonym">Millepora damicornis</name>
    <dbReference type="NCBI Taxonomy" id="46731"/>
    <lineage>
        <taxon>Eukaryota</taxon>
        <taxon>Metazoa</taxon>
        <taxon>Cnidaria</taxon>
        <taxon>Anthozoa</taxon>
        <taxon>Hexacorallia</taxon>
        <taxon>Scleractinia</taxon>
        <taxon>Astrocoeniina</taxon>
        <taxon>Pocilloporidae</taxon>
        <taxon>Pocillopora</taxon>
    </lineage>
</organism>
<dbReference type="OMA" id="KMILWAQ"/>
<dbReference type="InterPro" id="IPR006594">
    <property type="entry name" value="LisH"/>
</dbReference>
<evidence type="ECO:0000313" key="3">
    <source>
        <dbReference type="Proteomes" id="UP000275408"/>
    </source>
</evidence>
<gene>
    <name evidence="2" type="ORF">pdam_00007405</name>
</gene>
<dbReference type="STRING" id="46731.A0A3M6V5M2"/>
<dbReference type="SMART" id="SM00757">
    <property type="entry name" value="CRA"/>
    <property type="match status" value="1"/>
</dbReference>
<dbReference type="InterPro" id="IPR050618">
    <property type="entry name" value="Ubq-SigPath_Reg"/>
</dbReference>
<dbReference type="Pfam" id="PF08513">
    <property type="entry name" value="LisH"/>
    <property type="match status" value="1"/>
</dbReference>
<sequence>MNQAEKGEEGNREEWMTKLTDMRFQRADMNRLIMDYLVTEGFKEAAEKFKMESGTQPCAPLENLDERIKIRAAVQRGDIEEAIALTNKLNPEILDCKPHLYFHLQQQRLIELIREKDIESAVDFAQNQLAEQGHESPEFLEELERTMALLAFDNPEDSPFGELLCTSQRQKVASELNAAILEAEHRETSPKLSNLLKLLLWAQTELDTKKAKFPKMVDVANGTFDGSL</sequence>
<name>A0A3M6V5M2_POCDA</name>
<dbReference type="PROSITE" id="PS50896">
    <property type="entry name" value="LISH"/>
    <property type="match status" value="1"/>
</dbReference>
<evidence type="ECO:0000313" key="2">
    <source>
        <dbReference type="EMBL" id="RMX61242.1"/>
    </source>
</evidence>
<evidence type="ECO:0000259" key="1">
    <source>
        <dbReference type="PROSITE" id="PS50897"/>
    </source>
</evidence>
<reference evidence="2 3" key="1">
    <citation type="journal article" date="2018" name="Sci. Rep.">
        <title>Comparative analysis of the Pocillopora damicornis genome highlights role of immune system in coral evolution.</title>
        <authorList>
            <person name="Cunning R."/>
            <person name="Bay R.A."/>
            <person name="Gillette P."/>
            <person name="Baker A.C."/>
            <person name="Traylor-Knowles N."/>
        </authorList>
    </citation>
    <scope>NUCLEOTIDE SEQUENCE [LARGE SCALE GENOMIC DNA]</scope>
    <source>
        <strain evidence="2">RSMAS</strain>
        <tissue evidence="2">Whole animal</tissue>
    </source>
</reference>
<dbReference type="InterPro" id="IPR013144">
    <property type="entry name" value="CRA_dom"/>
</dbReference>
<comment type="caution">
    <text evidence="2">The sequence shown here is derived from an EMBL/GenBank/DDBJ whole genome shotgun (WGS) entry which is preliminary data.</text>
</comment>
<dbReference type="Proteomes" id="UP000275408">
    <property type="component" value="Unassembled WGS sequence"/>
</dbReference>
<dbReference type="InterPro" id="IPR024964">
    <property type="entry name" value="CTLH/CRA"/>
</dbReference>
<dbReference type="EMBL" id="RCHS01000065">
    <property type="protein sequence ID" value="RMX61242.1"/>
    <property type="molecule type" value="Genomic_DNA"/>
</dbReference>